<evidence type="ECO:0000313" key="2">
    <source>
        <dbReference type="EMBL" id="KLO19122.1"/>
    </source>
</evidence>
<feature type="transmembrane region" description="Helical" evidence="1">
    <location>
        <begin position="78"/>
        <end position="101"/>
    </location>
</feature>
<keyword evidence="1" id="KW-0812">Transmembrane</keyword>
<gene>
    <name evidence="2" type="ORF">SCHPADRAFT_993126</name>
</gene>
<keyword evidence="1" id="KW-0472">Membrane</keyword>
<protein>
    <submittedName>
        <fullName evidence="2">Uncharacterized protein</fullName>
    </submittedName>
</protein>
<evidence type="ECO:0000256" key="1">
    <source>
        <dbReference type="SAM" id="Phobius"/>
    </source>
</evidence>
<accession>A0A0H2S4M3</accession>
<name>A0A0H2S4M3_9AGAM</name>
<evidence type="ECO:0000313" key="3">
    <source>
        <dbReference type="Proteomes" id="UP000053477"/>
    </source>
</evidence>
<feature type="transmembrane region" description="Helical" evidence="1">
    <location>
        <begin position="380"/>
        <end position="402"/>
    </location>
</feature>
<sequence>MDRLYPLPKAGSLFRQNLKHENFEKLLLQLFLIGLVSVPVTIVALTFVFRLGHTTVFPPSDPHSGWSDSPDTRGSFNVIWICLSTIFTCVYISVHVGVAAVKSVNTDRTWQIITLPALRKVYWLLFNIFAPELMVLVALCELQSAIAGVAFMKRRKVEGWKIRHAFFADMGGFKLANGVEFRKGTDFYEWFDQERPELNFHEIETDIRDRSKANTVLKVLTCLQASWFLIETIMRFGEDLPVSELEVTTCTYIVCAIVTYGCWLRKPYGVDGRITLHTTTTRNILSSQVIVESPVDAREVNRISAYLSPVTAEGTASAELPLRTKPSTAFSWRSLSPTLAEVTDPEKARFQPPEDLPRPLFPNATTTPFNRAYRNPNRSWFIACHISSCVGAFIGIFHAVAFWNTRFVNTQGQWIWRACSLTQVAVPVALVFVTFIEYLYCGIFLWGFLLFLALVYCIARTALFALIWMSFKSLPTDVYRNVHWSWNFVPQWN</sequence>
<keyword evidence="3" id="KW-1185">Reference proteome</keyword>
<dbReference type="EMBL" id="KQ085889">
    <property type="protein sequence ID" value="KLO19122.1"/>
    <property type="molecule type" value="Genomic_DNA"/>
</dbReference>
<keyword evidence="1" id="KW-1133">Transmembrane helix</keyword>
<dbReference type="PANTHER" id="PTHR35043:SF7">
    <property type="entry name" value="TRANSCRIPTION FACTOR DOMAIN-CONTAINING PROTEIN"/>
    <property type="match status" value="1"/>
</dbReference>
<dbReference type="PANTHER" id="PTHR35043">
    <property type="entry name" value="TRANSCRIPTION FACTOR DOMAIN-CONTAINING PROTEIN"/>
    <property type="match status" value="1"/>
</dbReference>
<feature type="transmembrane region" description="Helical" evidence="1">
    <location>
        <begin position="443"/>
        <end position="471"/>
    </location>
</feature>
<organism evidence="2 3">
    <name type="scientific">Schizopora paradoxa</name>
    <dbReference type="NCBI Taxonomy" id="27342"/>
    <lineage>
        <taxon>Eukaryota</taxon>
        <taxon>Fungi</taxon>
        <taxon>Dikarya</taxon>
        <taxon>Basidiomycota</taxon>
        <taxon>Agaricomycotina</taxon>
        <taxon>Agaricomycetes</taxon>
        <taxon>Hymenochaetales</taxon>
        <taxon>Schizoporaceae</taxon>
        <taxon>Schizopora</taxon>
    </lineage>
</organism>
<feature type="transmembrane region" description="Helical" evidence="1">
    <location>
        <begin position="26"/>
        <end position="49"/>
    </location>
</feature>
<dbReference type="OrthoDB" id="2733714at2759"/>
<reference evidence="2 3" key="1">
    <citation type="submission" date="2015-04" db="EMBL/GenBank/DDBJ databases">
        <title>Complete genome sequence of Schizopora paradoxa KUC8140, a cosmopolitan wood degrader in East Asia.</title>
        <authorList>
            <consortium name="DOE Joint Genome Institute"/>
            <person name="Min B."/>
            <person name="Park H."/>
            <person name="Jang Y."/>
            <person name="Kim J.-J."/>
            <person name="Kim K.H."/>
            <person name="Pangilinan J."/>
            <person name="Lipzen A."/>
            <person name="Riley R."/>
            <person name="Grigoriev I.V."/>
            <person name="Spatafora J.W."/>
            <person name="Choi I.-G."/>
        </authorList>
    </citation>
    <scope>NUCLEOTIDE SEQUENCE [LARGE SCALE GENOMIC DNA]</scope>
    <source>
        <strain evidence="2 3">KUC8140</strain>
    </source>
</reference>
<dbReference type="AlphaFoldDB" id="A0A0H2S4M3"/>
<dbReference type="InParanoid" id="A0A0H2S4M3"/>
<feature type="transmembrane region" description="Helical" evidence="1">
    <location>
        <begin position="414"/>
        <end position="436"/>
    </location>
</feature>
<dbReference type="Proteomes" id="UP000053477">
    <property type="component" value="Unassembled WGS sequence"/>
</dbReference>
<proteinExistence type="predicted"/>